<dbReference type="PANTHER" id="PTHR23056">
    <property type="entry name" value="CALCINEURIN B"/>
    <property type="match status" value="1"/>
</dbReference>
<dbReference type="InterPro" id="IPR002048">
    <property type="entry name" value="EF_hand_dom"/>
</dbReference>
<dbReference type="OrthoDB" id="2122982at2759"/>
<name>A0A367K150_RHIST</name>
<dbReference type="Gene3D" id="1.10.238.10">
    <property type="entry name" value="EF-hand"/>
    <property type="match status" value="2"/>
</dbReference>
<dbReference type="STRING" id="4846.A0A367K150"/>
<keyword evidence="8" id="KW-1133">Transmembrane helix</keyword>
<keyword evidence="1" id="KW-0479">Metal-binding</keyword>
<dbReference type="SUPFAM" id="SSF57850">
    <property type="entry name" value="RING/U-box"/>
    <property type="match status" value="1"/>
</dbReference>
<dbReference type="GO" id="GO:0005509">
    <property type="term" value="F:calcium ion binding"/>
    <property type="evidence" value="ECO:0007669"/>
    <property type="project" value="InterPro"/>
</dbReference>
<dbReference type="InterPro" id="IPR045198">
    <property type="entry name" value="CNBL1-10"/>
</dbReference>
<evidence type="ECO:0000259" key="10">
    <source>
        <dbReference type="PROSITE" id="PS50222"/>
    </source>
</evidence>
<feature type="domain" description="ZZ-type" evidence="9">
    <location>
        <begin position="97"/>
        <end position="149"/>
    </location>
</feature>
<dbReference type="CDD" id="cd00051">
    <property type="entry name" value="EFh"/>
    <property type="match status" value="1"/>
</dbReference>
<dbReference type="PROSITE" id="PS00018">
    <property type="entry name" value="EF_HAND_1"/>
    <property type="match status" value="1"/>
</dbReference>
<keyword evidence="4" id="KW-0862">Zinc</keyword>
<evidence type="ECO:0000313" key="12">
    <source>
        <dbReference type="Proteomes" id="UP000253551"/>
    </source>
</evidence>
<dbReference type="Proteomes" id="UP000253551">
    <property type="component" value="Unassembled WGS sequence"/>
</dbReference>
<keyword evidence="8" id="KW-0472">Membrane</keyword>
<organism evidence="11 12">
    <name type="scientific">Rhizopus stolonifer</name>
    <name type="common">Rhizopus nigricans</name>
    <dbReference type="NCBI Taxonomy" id="4846"/>
    <lineage>
        <taxon>Eukaryota</taxon>
        <taxon>Fungi</taxon>
        <taxon>Fungi incertae sedis</taxon>
        <taxon>Mucoromycota</taxon>
        <taxon>Mucoromycotina</taxon>
        <taxon>Mucoromycetes</taxon>
        <taxon>Mucorales</taxon>
        <taxon>Mucorineae</taxon>
        <taxon>Rhizopodaceae</taxon>
        <taxon>Rhizopus</taxon>
    </lineage>
</organism>
<evidence type="ECO:0000256" key="7">
    <source>
        <dbReference type="SAM" id="MobiDB-lite"/>
    </source>
</evidence>
<dbReference type="Pfam" id="PF00569">
    <property type="entry name" value="ZZ"/>
    <property type="match status" value="1"/>
</dbReference>
<dbReference type="PROSITE" id="PS50222">
    <property type="entry name" value="EF_HAND_2"/>
    <property type="match status" value="2"/>
</dbReference>
<evidence type="ECO:0000256" key="4">
    <source>
        <dbReference type="ARBA" id="ARBA00022833"/>
    </source>
</evidence>
<dbReference type="SMART" id="SM00291">
    <property type="entry name" value="ZnF_ZZ"/>
    <property type="match status" value="1"/>
</dbReference>
<keyword evidence="8" id="KW-0812">Transmembrane</keyword>
<dbReference type="GO" id="GO:0019722">
    <property type="term" value="P:calcium-mediated signaling"/>
    <property type="evidence" value="ECO:0007669"/>
    <property type="project" value="InterPro"/>
</dbReference>
<feature type="region of interest" description="Disordered" evidence="7">
    <location>
        <begin position="335"/>
        <end position="366"/>
    </location>
</feature>
<evidence type="ECO:0000256" key="6">
    <source>
        <dbReference type="PROSITE-ProRule" id="PRU00228"/>
    </source>
</evidence>
<dbReference type="EMBL" id="PJQM01002377">
    <property type="protein sequence ID" value="RCH95869.1"/>
    <property type="molecule type" value="Genomic_DNA"/>
</dbReference>
<dbReference type="InterPro" id="IPR043145">
    <property type="entry name" value="Znf_ZZ_sf"/>
</dbReference>
<evidence type="ECO:0000313" key="11">
    <source>
        <dbReference type="EMBL" id="RCH95869.1"/>
    </source>
</evidence>
<evidence type="ECO:0000256" key="1">
    <source>
        <dbReference type="ARBA" id="ARBA00022723"/>
    </source>
</evidence>
<sequence>MVRQISKAILVASGVLTGIATIAVISYFRRSEDRQETTINRLRRSRHIRRRRNNTEEEEGGRTVSLFKEWGDDENRNLLNLLHAISENQSRKEGYIHRGITCNKCSVSPIRGTRYKCANCVDFDLCEMCEGSNSHVNTHVFLKIRIPIPPLANPRSALLPTFYPGKYHNKALLSMEKYKELQHSSHFDQIELEALYEQFKTLSTVESEGGGIDRETFEQCLGPLGLEKNLITERIFSFFDQDKDAIISFPEIVQGLSILCKGNLDEKIEHAFKGYDLDNDGYISRDELYRMYKSYFYLSMELVRDVVSAMEDEMMDSFEFSASQPVSAAFNVAIPSTSSERRQEEENSDDDECDDGDRTEAGPSTKKRKYPIKEDYFLRQYEIEAEHVRALASSSEDQANDITADALQTDSQKIIMSKDDMKKNQRNGKKAWEEKFPIMETMTQGAINEMVDKTFKSIKTEREGYINFDEFKQCVQTDSSIVSWFEALGTVF</sequence>
<dbReference type="PROSITE" id="PS50135">
    <property type="entry name" value="ZF_ZZ_2"/>
    <property type="match status" value="1"/>
</dbReference>
<dbReference type="PROSITE" id="PS01357">
    <property type="entry name" value="ZF_ZZ_1"/>
    <property type="match status" value="1"/>
</dbReference>
<evidence type="ECO:0000256" key="5">
    <source>
        <dbReference type="ARBA" id="ARBA00022837"/>
    </source>
</evidence>
<dbReference type="InterPro" id="IPR018247">
    <property type="entry name" value="EF_Hand_1_Ca_BS"/>
</dbReference>
<protein>
    <submittedName>
        <fullName evidence="11">Uncharacterized protein</fullName>
    </submittedName>
</protein>
<dbReference type="InterPro" id="IPR000433">
    <property type="entry name" value="Znf_ZZ"/>
</dbReference>
<dbReference type="SMART" id="SM00054">
    <property type="entry name" value="EFh"/>
    <property type="match status" value="3"/>
</dbReference>
<feature type="transmembrane region" description="Helical" evidence="8">
    <location>
        <begin position="9"/>
        <end position="28"/>
    </location>
</feature>
<dbReference type="Pfam" id="PF13833">
    <property type="entry name" value="EF-hand_8"/>
    <property type="match status" value="2"/>
</dbReference>
<evidence type="ECO:0000256" key="2">
    <source>
        <dbReference type="ARBA" id="ARBA00022737"/>
    </source>
</evidence>
<feature type="domain" description="EF-hand" evidence="10">
    <location>
        <begin position="263"/>
        <end position="298"/>
    </location>
</feature>
<keyword evidence="3 6" id="KW-0863">Zinc-finger</keyword>
<keyword evidence="2" id="KW-0677">Repeat</keyword>
<dbReference type="Gene3D" id="3.30.60.90">
    <property type="match status" value="1"/>
</dbReference>
<dbReference type="PANTHER" id="PTHR23056:SF110">
    <property type="entry name" value="CALMODULIN"/>
    <property type="match status" value="1"/>
</dbReference>
<dbReference type="CDD" id="cd02340">
    <property type="entry name" value="ZZ_NBR1_like"/>
    <property type="match status" value="1"/>
</dbReference>
<feature type="compositionally biased region" description="Acidic residues" evidence="7">
    <location>
        <begin position="346"/>
        <end position="357"/>
    </location>
</feature>
<dbReference type="GO" id="GO:0019900">
    <property type="term" value="F:kinase binding"/>
    <property type="evidence" value="ECO:0007669"/>
    <property type="project" value="InterPro"/>
</dbReference>
<evidence type="ECO:0000256" key="8">
    <source>
        <dbReference type="SAM" id="Phobius"/>
    </source>
</evidence>
<dbReference type="AlphaFoldDB" id="A0A367K150"/>
<dbReference type="InterPro" id="IPR011992">
    <property type="entry name" value="EF-hand-dom_pair"/>
</dbReference>
<dbReference type="SUPFAM" id="SSF47473">
    <property type="entry name" value="EF-hand"/>
    <property type="match status" value="1"/>
</dbReference>
<keyword evidence="5" id="KW-0106">Calcium</keyword>
<proteinExistence type="predicted"/>
<dbReference type="GO" id="GO:0008270">
    <property type="term" value="F:zinc ion binding"/>
    <property type="evidence" value="ECO:0007669"/>
    <property type="project" value="UniProtKB-KW"/>
</dbReference>
<keyword evidence="12" id="KW-1185">Reference proteome</keyword>
<dbReference type="PRINTS" id="PR00450">
    <property type="entry name" value="RECOVERIN"/>
</dbReference>
<dbReference type="Pfam" id="PF13405">
    <property type="entry name" value="EF-hand_6"/>
    <property type="match status" value="1"/>
</dbReference>
<comment type="caution">
    <text evidence="11">The sequence shown here is derived from an EMBL/GenBank/DDBJ whole genome shotgun (WGS) entry which is preliminary data.</text>
</comment>
<accession>A0A367K150</accession>
<evidence type="ECO:0000259" key="9">
    <source>
        <dbReference type="PROSITE" id="PS50135"/>
    </source>
</evidence>
<feature type="domain" description="EF-hand" evidence="10">
    <location>
        <begin position="227"/>
        <end position="262"/>
    </location>
</feature>
<evidence type="ECO:0000256" key="3">
    <source>
        <dbReference type="ARBA" id="ARBA00022771"/>
    </source>
</evidence>
<gene>
    <name evidence="11" type="ORF">CU098_007855</name>
</gene>
<reference evidence="11 12" key="1">
    <citation type="journal article" date="2018" name="G3 (Bethesda)">
        <title>Phylogenetic and Phylogenomic Definition of Rhizopus Species.</title>
        <authorList>
            <person name="Gryganskyi A.P."/>
            <person name="Golan J."/>
            <person name="Dolatabadi S."/>
            <person name="Mondo S."/>
            <person name="Robb S."/>
            <person name="Idnurm A."/>
            <person name="Muszewska A."/>
            <person name="Steczkiewicz K."/>
            <person name="Masonjones S."/>
            <person name="Liao H.L."/>
            <person name="Gajdeczka M.T."/>
            <person name="Anike F."/>
            <person name="Vuek A."/>
            <person name="Anishchenko I.M."/>
            <person name="Voigt K."/>
            <person name="de Hoog G.S."/>
            <person name="Smith M.E."/>
            <person name="Heitman J."/>
            <person name="Vilgalys R."/>
            <person name="Stajich J.E."/>
        </authorList>
    </citation>
    <scope>NUCLEOTIDE SEQUENCE [LARGE SCALE GENOMIC DNA]</scope>
    <source>
        <strain evidence="11 12">LSU 92-RS-03</strain>
    </source>
</reference>